<dbReference type="InterPro" id="IPR004202">
    <property type="entry name" value="COX7C/Cox8"/>
</dbReference>
<sequence length="73" mass="8349">MSAFAARSLISRGAFARRQLLRSDHHHWNNANNAHLPFDINNKTKLAFKMTAFTVTGFGLPFFLAWWSLRNSA</sequence>
<dbReference type="PANTHER" id="PTHR13313:SF0">
    <property type="entry name" value="CYTOCHROME C OXIDASE SUBUNIT 7C, MITOCHONDRIAL"/>
    <property type="match status" value="1"/>
</dbReference>
<accession>A0A9W8E0G3</accession>
<comment type="subcellular location">
    <subcellularLocation>
        <location evidence="1 10">Mitochondrion inner membrane</location>
        <topology evidence="1 10">Single-pass membrane protein</topology>
    </subcellularLocation>
</comment>
<keyword evidence="8 10" id="KW-0496">Mitochondrion</keyword>
<evidence type="ECO:0000256" key="10">
    <source>
        <dbReference type="RuleBase" id="RU368123"/>
    </source>
</evidence>
<evidence type="ECO:0000256" key="4">
    <source>
        <dbReference type="ARBA" id="ARBA00022692"/>
    </source>
</evidence>
<evidence type="ECO:0000256" key="5">
    <source>
        <dbReference type="ARBA" id="ARBA00022792"/>
    </source>
</evidence>
<dbReference type="PANTHER" id="PTHR13313">
    <property type="entry name" value="CYTOCHROME C OXIDASE SUBUNIT VIIC"/>
    <property type="match status" value="1"/>
</dbReference>
<dbReference type="SUPFAM" id="SSF81427">
    <property type="entry name" value="Mitochondrial cytochrome c oxidase subunit VIIc (aka VIIIa)"/>
    <property type="match status" value="1"/>
</dbReference>
<comment type="subunit">
    <text evidence="10">Component of the cytochrome c oxidase (complex IV, CIV), a multisubunit enzyme composed of a catalytic core of 3 subunits and several supernumerary subunits. The complex exists as a monomer or a dimer and forms supercomplexes (SCs) in the inner mitochondrial membrane with ubiquinol-cytochrome c oxidoreductase (cytochrome b-c1 complex, complex III, CIII).</text>
</comment>
<protein>
    <recommendedName>
        <fullName evidence="10">Cytochrome c oxidase subunit 8, mitochondrial</fullName>
    </recommendedName>
    <alternativeName>
        <fullName evidence="10">Cytochrome c oxidase polypeptide VIII</fullName>
    </alternativeName>
</protein>
<keyword evidence="7 10" id="KW-1133">Transmembrane helix</keyword>
<comment type="caution">
    <text evidence="11">The sequence shown here is derived from an EMBL/GenBank/DDBJ whole genome shotgun (WGS) entry which is preliminary data.</text>
</comment>
<comment type="function">
    <text evidence="10">Component of the cytochrome c oxidase, the last enzyme in the mitochondrial electron transport chain which drives oxidative phosphorylation. The respiratory chain contains 3 multisubunit complexes succinate dehydrogenase (complex II, CII), ubiquinol-cytochrome c oxidoreductase (cytochrome b-c1 complex, complex III, CIII) and cytochrome c oxidase (complex IV, CIV), that cooperate to transfer electrons derived from NADH and succinate to molecular oxygen, creating an electrochemical gradient over the inner membrane that drives transmembrane transport and the ATP synthase. Cytochrome c oxidase is the component of the respiratory chain that catalyzes the reduction of oxygen to water. Electrons originating from reduced cytochrome c in the intermembrane space (IMS) are transferred via the dinuclear copper A center (CU(A)) of subunit 2 and heme A of subunit 1 to the active site in subunit 1, a binuclear center (BNC) formed by heme A3 and copper B (CU(B)). The BNC reduces molecular oxygen to 2 water molecules using 4 electrons from cytochrome c in the IMS and 4 protons from the mitochondrial matrix.</text>
</comment>
<evidence type="ECO:0000256" key="9">
    <source>
        <dbReference type="ARBA" id="ARBA00023136"/>
    </source>
</evidence>
<evidence type="ECO:0000256" key="6">
    <source>
        <dbReference type="ARBA" id="ARBA00022946"/>
    </source>
</evidence>
<dbReference type="AlphaFoldDB" id="A0A9W8E0G3"/>
<evidence type="ECO:0000313" key="12">
    <source>
        <dbReference type="Proteomes" id="UP001150569"/>
    </source>
</evidence>
<evidence type="ECO:0000256" key="2">
    <source>
        <dbReference type="ARBA" id="ARBA00004673"/>
    </source>
</evidence>
<dbReference type="Gene3D" id="4.10.49.10">
    <property type="entry name" value="Cytochrome c oxidase subunit VIIc"/>
    <property type="match status" value="1"/>
</dbReference>
<proteinExistence type="inferred from homology"/>
<feature type="transmembrane region" description="Helical" evidence="10">
    <location>
        <begin position="46"/>
        <end position="69"/>
    </location>
</feature>
<dbReference type="OrthoDB" id="9974841at2759"/>
<evidence type="ECO:0000256" key="8">
    <source>
        <dbReference type="ARBA" id="ARBA00023128"/>
    </source>
</evidence>
<keyword evidence="9 10" id="KW-0472">Membrane</keyword>
<keyword evidence="12" id="KW-1185">Reference proteome</keyword>
<gene>
    <name evidence="11" type="ORF">IWQ60_003167</name>
</gene>
<comment type="pathway">
    <text evidence="2 10">Energy metabolism; oxidative phosphorylation.</text>
</comment>
<keyword evidence="6 10" id="KW-0809">Transit peptide</keyword>
<reference evidence="11" key="1">
    <citation type="submission" date="2022-07" db="EMBL/GenBank/DDBJ databases">
        <title>Phylogenomic reconstructions and comparative analyses of Kickxellomycotina fungi.</title>
        <authorList>
            <person name="Reynolds N.K."/>
            <person name="Stajich J.E."/>
            <person name="Barry K."/>
            <person name="Grigoriev I.V."/>
            <person name="Crous P."/>
            <person name="Smith M.E."/>
        </authorList>
    </citation>
    <scope>NUCLEOTIDE SEQUENCE</scope>
    <source>
        <strain evidence="11">RSA 861</strain>
    </source>
</reference>
<organism evidence="11 12">
    <name type="scientific">Tieghemiomyces parasiticus</name>
    <dbReference type="NCBI Taxonomy" id="78921"/>
    <lineage>
        <taxon>Eukaryota</taxon>
        <taxon>Fungi</taxon>
        <taxon>Fungi incertae sedis</taxon>
        <taxon>Zoopagomycota</taxon>
        <taxon>Kickxellomycotina</taxon>
        <taxon>Dimargaritomycetes</taxon>
        <taxon>Dimargaritales</taxon>
        <taxon>Dimargaritaceae</taxon>
        <taxon>Tieghemiomyces</taxon>
    </lineage>
</organism>
<dbReference type="Proteomes" id="UP001150569">
    <property type="component" value="Unassembled WGS sequence"/>
</dbReference>
<comment type="similarity">
    <text evidence="3 10">Belongs to the cytochrome c oxidase VIIc family.</text>
</comment>
<evidence type="ECO:0000313" key="11">
    <source>
        <dbReference type="EMBL" id="KAJ1927156.1"/>
    </source>
</evidence>
<dbReference type="GO" id="GO:0045277">
    <property type="term" value="C:respiratory chain complex IV"/>
    <property type="evidence" value="ECO:0007669"/>
    <property type="project" value="UniProtKB-UniRule"/>
</dbReference>
<evidence type="ECO:0000256" key="3">
    <source>
        <dbReference type="ARBA" id="ARBA00010514"/>
    </source>
</evidence>
<evidence type="ECO:0000256" key="7">
    <source>
        <dbReference type="ARBA" id="ARBA00022989"/>
    </source>
</evidence>
<dbReference type="EMBL" id="JANBPT010000131">
    <property type="protein sequence ID" value="KAJ1927156.1"/>
    <property type="molecule type" value="Genomic_DNA"/>
</dbReference>
<keyword evidence="4 10" id="KW-0812">Transmembrane</keyword>
<dbReference type="InterPro" id="IPR036636">
    <property type="entry name" value="COX7C/Cox8_sf"/>
</dbReference>
<name>A0A9W8E0G3_9FUNG</name>
<dbReference type="GO" id="GO:0006123">
    <property type="term" value="P:mitochondrial electron transport, cytochrome c to oxygen"/>
    <property type="evidence" value="ECO:0007669"/>
    <property type="project" value="UniProtKB-UniRule"/>
</dbReference>
<dbReference type="Pfam" id="PF02935">
    <property type="entry name" value="COX7C"/>
    <property type="match status" value="1"/>
</dbReference>
<dbReference type="GO" id="GO:0005743">
    <property type="term" value="C:mitochondrial inner membrane"/>
    <property type="evidence" value="ECO:0007669"/>
    <property type="project" value="UniProtKB-SubCell"/>
</dbReference>
<keyword evidence="5 10" id="KW-0999">Mitochondrion inner membrane</keyword>
<evidence type="ECO:0000256" key="1">
    <source>
        <dbReference type="ARBA" id="ARBA00004434"/>
    </source>
</evidence>